<evidence type="ECO:0000313" key="2">
    <source>
        <dbReference type="Proteomes" id="UP000325291"/>
    </source>
</evidence>
<proteinExistence type="predicted"/>
<evidence type="ECO:0000313" key="1">
    <source>
        <dbReference type="EMBL" id="KAA0917561.1"/>
    </source>
</evidence>
<protein>
    <submittedName>
        <fullName evidence="1">DUF1801 domain-containing protein</fullName>
    </submittedName>
</protein>
<dbReference type="SUPFAM" id="SSF159888">
    <property type="entry name" value="YdhG-like"/>
    <property type="match status" value="1"/>
</dbReference>
<dbReference type="Proteomes" id="UP000325291">
    <property type="component" value="Unassembled WGS sequence"/>
</dbReference>
<reference evidence="1 2" key="1">
    <citation type="submission" date="2019-07" db="EMBL/GenBank/DDBJ databases">
        <title>Aquicoccus porphyridii gen. nov., sp. nov., isolated from a small marine red alga, Porphyridium marinum.</title>
        <authorList>
            <person name="Liu L."/>
        </authorList>
    </citation>
    <scope>NUCLEOTIDE SEQUENCE [LARGE SCALE GENOMIC DNA]</scope>
    <source>
        <strain evidence="1 2">L1 8-17</strain>
    </source>
</reference>
<gene>
    <name evidence="1" type="ORF">FLO80_05860</name>
</gene>
<organism evidence="1 2">
    <name type="scientific">Aquicoccus porphyridii</name>
    <dbReference type="NCBI Taxonomy" id="1852029"/>
    <lineage>
        <taxon>Bacteria</taxon>
        <taxon>Pseudomonadati</taxon>
        <taxon>Pseudomonadota</taxon>
        <taxon>Alphaproteobacteria</taxon>
        <taxon>Rhodobacterales</taxon>
        <taxon>Paracoccaceae</taxon>
        <taxon>Aquicoccus</taxon>
    </lineage>
</organism>
<comment type="caution">
    <text evidence="1">The sequence shown here is derived from an EMBL/GenBank/DDBJ whole genome shotgun (WGS) entry which is preliminary data.</text>
</comment>
<dbReference type="AlphaFoldDB" id="A0A5A9ZK18"/>
<dbReference type="EMBL" id="VINQ01000003">
    <property type="protein sequence ID" value="KAA0917561.1"/>
    <property type="molecule type" value="Genomic_DNA"/>
</dbReference>
<keyword evidence="2" id="KW-1185">Reference proteome</keyword>
<sequence>MPPAVRVAFDAFPAPARTGCLALRALILETAAQMPEIGRIAEELRWGEPAYLTPETKSGSTIRLGVPKSGGYALFVHCRTTLIADFREIAPPDWRFDGTRAVLFDTAHPPRPEPLALLIRAALTYHRKAPS</sequence>
<accession>A0A5A9ZK18</accession>
<name>A0A5A9ZK18_9RHOB</name>
<dbReference type="RefSeq" id="WP_111363191.1">
    <property type="nucleotide sequence ID" value="NZ_VINQ01000003.1"/>
</dbReference>